<organism evidence="2 3">
    <name type="scientific">Klebsiella pneumoniae</name>
    <dbReference type="NCBI Taxonomy" id="573"/>
    <lineage>
        <taxon>Bacteria</taxon>
        <taxon>Pseudomonadati</taxon>
        <taxon>Pseudomonadota</taxon>
        <taxon>Gammaproteobacteria</taxon>
        <taxon>Enterobacterales</taxon>
        <taxon>Enterobacteriaceae</taxon>
        <taxon>Klebsiella/Raoultella group</taxon>
        <taxon>Klebsiella</taxon>
        <taxon>Klebsiella pneumoniae complex</taxon>
    </lineage>
</organism>
<gene>
    <name evidence="2" type="primary">tmcA_1</name>
    <name evidence="2" type="ORF">NCTC9128_06588</name>
</gene>
<proteinExistence type="predicted"/>
<dbReference type="InterPro" id="IPR033442">
    <property type="entry name" value="TmcA_tRNA_bind"/>
</dbReference>
<dbReference type="InterPro" id="IPR038321">
    <property type="entry name" value="TmcA_C_sf"/>
</dbReference>
<evidence type="ECO:0000259" key="1">
    <source>
        <dbReference type="Pfam" id="PF17176"/>
    </source>
</evidence>
<feature type="domain" description="tRNA(Met) cytidine acetyltransferase TmcA tRNA-binding" evidence="1">
    <location>
        <begin position="51"/>
        <end position="157"/>
    </location>
</feature>
<dbReference type="Gene3D" id="1.20.120.890">
    <property type="entry name" value="tRNA(Met) cytidine acetyltransferase, tail domain"/>
    <property type="match status" value="1"/>
</dbReference>
<evidence type="ECO:0000313" key="3">
    <source>
        <dbReference type="Proteomes" id="UP000251088"/>
    </source>
</evidence>
<evidence type="ECO:0000313" key="2">
    <source>
        <dbReference type="EMBL" id="SQC40586.1"/>
    </source>
</evidence>
<dbReference type="GO" id="GO:0016746">
    <property type="term" value="F:acyltransferase activity"/>
    <property type="evidence" value="ECO:0007669"/>
    <property type="project" value="UniProtKB-KW"/>
</dbReference>
<reference evidence="2 3" key="1">
    <citation type="submission" date="2018-06" db="EMBL/GenBank/DDBJ databases">
        <authorList>
            <consortium name="Pathogen Informatics"/>
            <person name="Doyle S."/>
        </authorList>
    </citation>
    <scope>NUCLEOTIDE SEQUENCE [LARGE SCALE GENOMIC DNA]</scope>
    <source>
        <strain evidence="2 3">NCTC9128</strain>
    </source>
</reference>
<protein>
    <submittedName>
        <fullName evidence="2">Putative acyl-CoA N-acyltransferase</fullName>
        <ecNumber evidence="2">2.3.1.193</ecNumber>
    </submittedName>
</protein>
<sequence>MTISPSASAIPLSCGASGNAAGLPLVRLGTHREASSGCYTAMALYPLTAAGRQLAQREAQRLQRDEYWLRPWREESAPLPAVADAMLSDEDWLEAASFAFAHRPLAAALGCLNRLLMQADMPLPALRGRLQGKEEAALCAVLQLTGRKALQARWRREGR</sequence>
<dbReference type="AlphaFoldDB" id="A0A2X3ETC5"/>
<dbReference type="Proteomes" id="UP000251088">
    <property type="component" value="Unassembled WGS sequence"/>
</dbReference>
<keyword evidence="2" id="KW-0808">Transferase</keyword>
<dbReference type="EC" id="2.3.1.193" evidence="2"/>
<name>A0A2X3ETC5_KLEPN</name>
<accession>A0A2X3ETC5</accession>
<dbReference type="Pfam" id="PF17176">
    <property type="entry name" value="tRNA_bind_3"/>
    <property type="match status" value="1"/>
</dbReference>
<dbReference type="EMBL" id="UAWN01000015">
    <property type="protein sequence ID" value="SQC40586.1"/>
    <property type="molecule type" value="Genomic_DNA"/>
</dbReference>
<keyword evidence="2" id="KW-0012">Acyltransferase</keyword>